<keyword evidence="2" id="KW-1185">Reference proteome</keyword>
<protein>
    <recommendedName>
        <fullName evidence="3">DUF3703 domain-containing protein</fullName>
    </recommendedName>
</protein>
<dbReference type="OrthoDB" id="330101at2"/>
<dbReference type="EMBL" id="FCON02000321">
    <property type="protein sequence ID" value="SAL87764.1"/>
    <property type="molecule type" value="Genomic_DNA"/>
</dbReference>
<dbReference type="AlphaFoldDB" id="A0A158L305"/>
<evidence type="ECO:0008006" key="3">
    <source>
        <dbReference type="Google" id="ProtNLM"/>
    </source>
</evidence>
<proteinExistence type="predicted"/>
<comment type="caution">
    <text evidence="1">The sequence shown here is derived from an EMBL/GenBank/DDBJ whole genome shotgun (WGS) entry which is preliminary data.</text>
</comment>
<dbReference type="Pfam" id="PF12487">
    <property type="entry name" value="DUF3703"/>
    <property type="match status" value="1"/>
</dbReference>
<organism evidence="1 2">
    <name type="scientific">Caballeronia choica</name>
    <dbReference type="NCBI Taxonomy" id="326476"/>
    <lineage>
        <taxon>Bacteria</taxon>
        <taxon>Pseudomonadati</taxon>
        <taxon>Pseudomonadota</taxon>
        <taxon>Betaproteobacteria</taxon>
        <taxon>Burkholderiales</taxon>
        <taxon>Burkholderiaceae</taxon>
        <taxon>Caballeronia</taxon>
    </lineage>
</organism>
<name>A0A158L305_9BURK</name>
<dbReference type="RefSeq" id="WP_087650219.1">
    <property type="nucleotide sequence ID" value="NZ_FCON02000321.1"/>
</dbReference>
<evidence type="ECO:0000313" key="2">
    <source>
        <dbReference type="Proteomes" id="UP000054770"/>
    </source>
</evidence>
<gene>
    <name evidence="1" type="ORF">AWB68_08529</name>
</gene>
<evidence type="ECO:0000313" key="1">
    <source>
        <dbReference type="EMBL" id="SAL87764.1"/>
    </source>
</evidence>
<dbReference type="Proteomes" id="UP000054770">
    <property type="component" value="Unassembled WGS sequence"/>
</dbReference>
<sequence length="107" mass="12397">MDEAYEQEVERADRALRRADFETALRHLERAHVLAQRMTGRHTFIHWRMLVAGLRRGDVREVVGQVPRIVASILFSRLWVPRGNSGRARVNALKPMPVPDDLRHLVP</sequence>
<accession>A0A158L305</accession>
<reference evidence="1" key="1">
    <citation type="submission" date="2016-01" db="EMBL/GenBank/DDBJ databases">
        <authorList>
            <person name="Peeters C."/>
        </authorList>
    </citation>
    <scope>NUCLEOTIDE SEQUENCE [LARGE SCALE GENOMIC DNA]</scope>
    <source>
        <strain evidence="1">LMG 22940</strain>
    </source>
</reference>
<dbReference type="InterPro" id="IPR022172">
    <property type="entry name" value="DUF3703"/>
</dbReference>